<proteinExistence type="predicted"/>
<protein>
    <submittedName>
        <fullName evidence="1">Uncharacterized protein</fullName>
    </submittedName>
</protein>
<comment type="caution">
    <text evidence="1">The sequence shown here is derived from an EMBL/GenBank/DDBJ whole genome shotgun (WGS) entry which is preliminary data.</text>
</comment>
<evidence type="ECO:0000313" key="1">
    <source>
        <dbReference type="EMBL" id="GAI14271.1"/>
    </source>
</evidence>
<reference evidence="1" key="1">
    <citation type="journal article" date="2014" name="Front. Microbiol.">
        <title>High frequency of phylogenetically diverse reductive dehalogenase-homologous genes in deep subseafloor sedimentary metagenomes.</title>
        <authorList>
            <person name="Kawai M."/>
            <person name="Futagami T."/>
            <person name="Toyoda A."/>
            <person name="Takaki Y."/>
            <person name="Nishi S."/>
            <person name="Hori S."/>
            <person name="Arai W."/>
            <person name="Tsubouchi T."/>
            <person name="Morono Y."/>
            <person name="Uchiyama I."/>
            <person name="Ito T."/>
            <person name="Fujiyama A."/>
            <person name="Inagaki F."/>
            <person name="Takami H."/>
        </authorList>
    </citation>
    <scope>NUCLEOTIDE SEQUENCE</scope>
    <source>
        <strain evidence="1">Expedition CK06-06</strain>
    </source>
</reference>
<gene>
    <name evidence="1" type="ORF">S06H3_16020</name>
</gene>
<accession>X1M851</accession>
<organism evidence="1">
    <name type="scientific">marine sediment metagenome</name>
    <dbReference type="NCBI Taxonomy" id="412755"/>
    <lineage>
        <taxon>unclassified sequences</taxon>
        <taxon>metagenomes</taxon>
        <taxon>ecological metagenomes</taxon>
    </lineage>
</organism>
<name>X1M851_9ZZZZ</name>
<dbReference type="EMBL" id="BARV01007905">
    <property type="protein sequence ID" value="GAI14271.1"/>
    <property type="molecule type" value="Genomic_DNA"/>
</dbReference>
<dbReference type="AlphaFoldDB" id="X1M851"/>
<feature type="non-terminal residue" evidence="1">
    <location>
        <position position="1"/>
    </location>
</feature>
<sequence length="61" mass="6935">STSRLRESLSLKTIEANRFVNGEDIEDIKDMEEELARYQSQPGSAIELEEYLSRKKACAQG</sequence>